<keyword evidence="9" id="KW-1185">Reference proteome</keyword>
<evidence type="ECO:0000313" key="12">
    <source>
        <dbReference type="Proteomes" id="UP000440732"/>
    </source>
</evidence>
<evidence type="ECO:0000313" key="11">
    <source>
        <dbReference type="Proteomes" id="UP000440367"/>
    </source>
</evidence>
<name>A0A6A3YTL7_9STRA</name>
<dbReference type="Proteomes" id="UP000441208">
    <property type="component" value="Unassembled WGS sequence"/>
</dbReference>
<evidence type="ECO:0000313" key="7">
    <source>
        <dbReference type="EMBL" id="KAE9299649.1"/>
    </source>
</evidence>
<dbReference type="Proteomes" id="UP000440367">
    <property type="component" value="Unassembled WGS sequence"/>
</dbReference>
<dbReference type="AlphaFoldDB" id="A0A6A3YTL7"/>
<comment type="caution">
    <text evidence="6">The sequence shown here is derived from an EMBL/GenBank/DDBJ whole genome shotgun (WGS) entry which is preliminary data.</text>
</comment>
<dbReference type="Proteomes" id="UP000433483">
    <property type="component" value="Unassembled WGS sequence"/>
</dbReference>
<dbReference type="Proteomes" id="UP000429523">
    <property type="component" value="Unassembled WGS sequence"/>
</dbReference>
<dbReference type="EMBL" id="QXFZ01000766">
    <property type="protein sequence ID" value="KAE9105432.1"/>
    <property type="molecule type" value="Genomic_DNA"/>
</dbReference>
<evidence type="ECO:0000313" key="5">
    <source>
        <dbReference type="EMBL" id="KAE9206182.1"/>
    </source>
</evidence>
<evidence type="ECO:0000313" key="1">
    <source>
        <dbReference type="EMBL" id="KAE8936213.1"/>
    </source>
</evidence>
<gene>
    <name evidence="7" type="ORF">PF001_g15337</name>
    <name evidence="6" type="ORF">PF002_g15033</name>
    <name evidence="5" type="ORF">PF005_g13109</name>
    <name evidence="4" type="ORF">PF006_g14930</name>
    <name evidence="2" type="ORF">PF007_g13714</name>
    <name evidence="1" type="ORF">PF009_g13849</name>
    <name evidence="3" type="ORF">PF010_g8268</name>
</gene>
<dbReference type="EMBL" id="QXGF01000739">
    <property type="protein sequence ID" value="KAE8936213.1"/>
    <property type="molecule type" value="Genomic_DNA"/>
</dbReference>
<evidence type="ECO:0000313" key="2">
    <source>
        <dbReference type="EMBL" id="KAE9105432.1"/>
    </source>
</evidence>
<evidence type="ECO:0000313" key="9">
    <source>
        <dbReference type="Proteomes" id="UP000433483"/>
    </source>
</evidence>
<protein>
    <submittedName>
        <fullName evidence="6">Uncharacterized protein</fullName>
    </submittedName>
</protein>
<dbReference type="Proteomes" id="UP000437068">
    <property type="component" value="Unassembled WGS sequence"/>
</dbReference>
<dbReference type="Proteomes" id="UP000488956">
    <property type="component" value="Unassembled WGS sequence"/>
</dbReference>
<proteinExistence type="predicted"/>
<evidence type="ECO:0000313" key="8">
    <source>
        <dbReference type="Proteomes" id="UP000429523"/>
    </source>
</evidence>
<evidence type="ECO:0000313" key="13">
    <source>
        <dbReference type="Proteomes" id="UP000441208"/>
    </source>
</evidence>
<dbReference type="Proteomes" id="UP000440732">
    <property type="component" value="Unassembled WGS sequence"/>
</dbReference>
<accession>A0A6A3YTL7</accession>
<evidence type="ECO:0000313" key="14">
    <source>
        <dbReference type="Proteomes" id="UP000488956"/>
    </source>
</evidence>
<dbReference type="EMBL" id="QXGB01000714">
    <property type="protein sequence ID" value="KAE9206182.1"/>
    <property type="molecule type" value="Genomic_DNA"/>
</dbReference>
<dbReference type="EMBL" id="QXGA01000961">
    <property type="protein sequence ID" value="KAE9133912.1"/>
    <property type="molecule type" value="Genomic_DNA"/>
</dbReference>
<evidence type="ECO:0000313" key="6">
    <source>
        <dbReference type="EMBL" id="KAE9223215.1"/>
    </source>
</evidence>
<sequence>MPNTIDHRLRIQDENNEFSVSLPFARILLGLNSNGRVVRLGLPFELLMRKPRSRSGIFVDDFQSNLNETCGL</sequence>
<evidence type="ECO:0000313" key="10">
    <source>
        <dbReference type="Proteomes" id="UP000437068"/>
    </source>
</evidence>
<reference evidence="8 9" key="1">
    <citation type="submission" date="2018-08" db="EMBL/GenBank/DDBJ databases">
        <title>Genomic investigation of the strawberry pathogen Phytophthora fragariae indicates pathogenicity is determined by transcriptional variation in three key races.</title>
        <authorList>
            <person name="Adams T.M."/>
            <person name="Armitage A.D."/>
            <person name="Sobczyk M.K."/>
            <person name="Bates H.J."/>
            <person name="Dunwell J.M."/>
            <person name="Nellist C.F."/>
            <person name="Harrison R.J."/>
        </authorList>
    </citation>
    <scope>NUCLEOTIDE SEQUENCE [LARGE SCALE GENOMIC DNA]</scope>
    <source>
        <strain evidence="7 10">A4</strain>
        <strain evidence="6 11">BC-1</strain>
        <strain evidence="5 9">NOV-27</strain>
        <strain evidence="4 12">NOV-5</strain>
        <strain evidence="2 13">NOV-71</strain>
        <strain evidence="1 8">NOV-9</strain>
        <strain evidence="3 14">ONT-3</strain>
    </source>
</reference>
<dbReference type="EMBL" id="QXGE01000993">
    <property type="protein sequence ID" value="KAE9299649.1"/>
    <property type="molecule type" value="Genomic_DNA"/>
</dbReference>
<evidence type="ECO:0000313" key="4">
    <source>
        <dbReference type="EMBL" id="KAE9133912.1"/>
    </source>
</evidence>
<dbReference type="EMBL" id="QXGD01000827">
    <property type="protein sequence ID" value="KAE9223215.1"/>
    <property type="molecule type" value="Genomic_DNA"/>
</dbReference>
<dbReference type="EMBL" id="QXFX01000371">
    <property type="protein sequence ID" value="KAE9118318.1"/>
    <property type="molecule type" value="Genomic_DNA"/>
</dbReference>
<organism evidence="6 11">
    <name type="scientific">Phytophthora fragariae</name>
    <dbReference type="NCBI Taxonomy" id="53985"/>
    <lineage>
        <taxon>Eukaryota</taxon>
        <taxon>Sar</taxon>
        <taxon>Stramenopiles</taxon>
        <taxon>Oomycota</taxon>
        <taxon>Peronosporomycetes</taxon>
        <taxon>Peronosporales</taxon>
        <taxon>Peronosporaceae</taxon>
        <taxon>Phytophthora</taxon>
    </lineage>
</organism>
<evidence type="ECO:0000313" key="3">
    <source>
        <dbReference type="EMBL" id="KAE9118318.1"/>
    </source>
</evidence>